<feature type="compositionally biased region" description="Basic and acidic residues" evidence="2">
    <location>
        <begin position="394"/>
        <end position="403"/>
    </location>
</feature>
<dbReference type="PANTHER" id="PTHR16487">
    <property type="entry name" value="PPP4R2-RELATED PROTEIN"/>
    <property type="match status" value="1"/>
</dbReference>
<accession>A0A177A1Q6</accession>
<dbReference type="Proteomes" id="UP000077154">
    <property type="component" value="Unassembled WGS sequence"/>
</dbReference>
<feature type="compositionally biased region" description="Low complexity" evidence="2">
    <location>
        <begin position="48"/>
        <end position="63"/>
    </location>
</feature>
<reference evidence="3" key="1">
    <citation type="submission" date="2016-03" db="EMBL/GenBank/DDBJ databases">
        <title>Updated assembly of Pseudogymnoascus destructans, the fungus causing white-nose syndrome of bats.</title>
        <authorList>
            <person name="Palmer J.M."/>
            <person name="Drees K.P."/>
            <person name="Foster J.T."/>
            <person name="Lindner D.L."/>
        </authorList>
    </citation>
    <scope>NUCLEOTIDE SEQUENCE [LARGE SCALE GENOMIC DNA]</scope>
    <source>
        <strain evidence="3">20631-21</strain>
    </source>
</reference>
<dbReference type="eggNOG" id="ENOG502SBSZ">
    <property type="taxonomic scope" value="Eukaryota"/>
</dbReference>
<dbReference type="OrthoDB" id="341898at2759"/>
<organism evidence="3">
    <name type="scientific">Pseudogymnoascus destructans</name>
    <dbReference type="NCBI Taxonomy" id="655981"/>
    <lineage>
        <taxon>Eukaryota</taxon>
        <taxon>Fungi</taxon>
        <taxon>Dikarya</taxon>
        <taxon>Ascomycota</taxon>
        <taxon>Pezizomycotina</taxon>
        <taxon>Leotiomycetes</taxon>
        <taxon>Thelebolales</taxon>
        <taxon>Thelebolaceae</taxon>
        <taxon>Pseudogymnoascus</taxon>
    </lineage>
</organism>
<evidence type="ECO:0000256" key="1">
    <source>
        <dbReference type="ARBA" id="ARBA00009207"/>
    </source>
</evidence>
<comment type="similarity">
    <text evidence="1">Belongs to the PPP4R2 family.</text>
</comment>
<evidence type="ECO:0000256" key="2">
    <source>
        <dbReference type="SAM" id="MobiDB-lite"/>
    </source>
</evidence>
<protein>
    <submittedName>
        <fullName evidence="3">Uncharacterized protein</fullName>
    </submittedName>
</protein>
<dbReference type="AlphaFoldDB" id="A0A177A1Q6"/>
<dbReference type="InterPro" id="IPR015267">
    <property type="entry name" value="PPP4R2"/>
</dbReference>
<feature type="region of interest" description="Disordered" evidence="2">
    <location>
        <begin position="329"/>
        <end position="434"/>
    </location>
</feature>
<dbReference type="VEuPathDB" id="FungiDB:GMDG_02533"/>
<feature type="compositionally biased region" description="Low complexity" evidence="2">
    <location>
        <begin position="97"/>
        <end position="114"/>
    </location>
</feature>
<dbReference type="RefSeq" id="XP_024321386.1">
    <property type="nucleotide sequence ID" value="XM_024471080.1"/>
</dbReference>
<evidence type="ECO:0000313" key="3">
    <source>
        <dbReference type="EMBL" id="OAF56088.1"/>
    </source>
</evidence>
<name>A0A177A1Q6_9PEZI</name>
<dbReference type="GO" id="GO:0005737">
    <property type="term" value="C:cytoplasm"/>
    <property type="evidence" value="ECO:0007669"/>
    <property type="project" value="TreeGrafter"/>
</dbReference>
<proteinExistence type="inferred from homology"/>
<dbReference type="EMBL" id="KV441405">
    <property type="protein sequence ID" value="OAF56088.1"/>
    <property type="molecule type" value="Genomic_DNA"/>
</dbReference>
<sequence>MDAMDLTEDDIAFLKICSSGAQIDYAVWPALVSRLIYRVEKVIPNEFPVPSAPRSPSSVTASPNTIQSQKTAPSPSADNSSQSVADLAQSADKEYITPTPTQNTSTSNTSTNAPGSLHPQLDSLLSSIVATLNTHFTSYPPHTIQRLSELILQPKLHYRSLPAYLHAFDRVVHVTSGAHLYPLPTPVPNANGAKILTNGISSGPDPESVSWGNTTQVQPNLGSDESLGGALLTPISWIKSISAASREAAASDMEGEVKTEGTETIDGPNGAGSIETVSVSVNGVSSTTLAAVGDSNSNDSGLRAGGGVTQGELLRQEQRAGVVPATQLAHMQPHPNGDGEEDETPHARGPEEIGMEDMGPQGPGNNLRHGIQGIDVEAAVGRKVEAFEGEETEEKPSTPKREADEEIQTSSKRAKDENDGDEDMAGATDAGNDK</sequence>
<dbReference type="PANTHER" id="PTHR16487:SF0">
    <property type="entry name" value="PROTEIN PHOSPHATASE 4 REGULATORY SUBUNIT 2-RELATED"/>
    <property type="match status" value="1"/>
</dbReference>
<feature type="compositionally biased region" description="Polar residues" evidence="2">
    <location>
        <begin position="64"/>
        <end position="84"/>
    </location>
</feature>
<dbReference type="GO" id="GO:0030289">
    <property type="term" value="C:protein phosphatase 4 complex"/>
    <property type="evidence" value="ECO:0007669"/>
    <property type="project" value="InterPro"/>
</dbReference>
<feature type="region of interest" description="Disordered" evidence="2">
    <location>
        <begin position="47"/>
        <end position="118"/>
    </location>
</feature>
<dbReference type="GeneID" id="36290555"/>
<dbReference type="GO" id="GO:0019888">
    <property type="term" value="F:protein phosphatase regulator activity"/>
    <property type="evidence" value="ECO:0007669"/>
    <property type="project" value="InterPro"/>
</dbReference>
<dbReference type="GO" id="GO:0005634">
    <property type="term" value="C:nucleus"/>
    <property type="evidence" value="ECO:0007669"/>
    <property type="project" value="TreeGrafter"/>
</dbReference>
<gene>
    <name evidence="3" type="ORF">VC83_07510</name>
</gene>